<dbReference type="Gene3D" id="3.80.10.10">
    <property type="entry name" value="Ribonuclease Inhibitor"/>
    <property type="match status" value="4"/>
</dbReference>
<sequence length="933" mass="105820">LLGKNLSRRITSDIRQVASQVAEECKRSPLAIIILGRALRGRALAEWRKAFQGLNSELKEGESEEVRIVYRSVKLSYDHLEDNETKKCFLLCSLFPKNDPIAPQDLIRYAWGLGICQGIDSIEEVSKKVNVAIKNLKDSFLLLEHGKEHFQMQSGVCEAALRVISKDESFLMIKDVVSLWETPRSEDLESCSAISYVASKTEKLHGEEFRGEKLQILFLGGDGWKEISNEFLQWLKALKVFSLHHGDLSADALQNLTNLRALHLEHCKLNGLSSLGKLKTLEILSFRGSGIGKLPDEIGELDNLRLLDLFDCQELHRIPLNLIRKLSRLEELYFRHHSFEVWWSDEKRAEGSNPTPSNIRSPSSLAIDTLEYQKSIDNLCDTNSRPSKVSVFLQDQSKERNQTVSYLYRDHIVYHNNNVSPYVAQSVKKVRVERCNMFGAVFQDGFILCGTEDNSDSLLSDLTSLELEDLPNLRWIWYGKANDVSLQNLSTVKLKNCHRLKYLFSTSIAQRLEQLETLEIHGCNRLKQIIADTRDDLDVNETINPALLRPLCLPTLTTLKVTGCPALEYVFQITTGQILPKLTLLEIGSCHELAQVFSSKDAADGEDIEVPQLKRLSLKDLQNLKIFCSENRSIKLPALKQIEVEACHQFSNNAMCEVIKHCRLQEVCLIKVGSQLCGKIFELPGGYILSSLLQLTLEKINELQAIWKEPTQIIALQNLTHLKVVKCNKLKTLFSLLHARNLLQLSHLLVQECKDLEQIVAGDQISSSSSSSSRLKPVYFPNLKEISIEICNNLKSLFPVSVAHLPKLETLRVNKASKLKRIFIHEGEAKVKSEGEIVLCFPKLEVLHLEKLWNLHSIIPLGYECVFPVLKALALKECPLLATSFRKVDSEPIVYAKTKENSSTKEENNYSKFRRSVTFQELPNDWSPGMKID</sequence>
<dbReference type="RefSeq" id="XP_021287373.1">
    <property type="nucleotide sequence ID" value="XM_021431698.1"/>
</dbReference>
<dbReference type="AlphaFoldDB" id="A0A6J1AKA7"/>
<dbReference type="InterPro" id="IPR042197">
    <property type="entry name" value="Apaf_helical"/>
</dbReference>
<gene>
    <name evidence="6" type="primary">LOC110418874</name>
</gene>
<reference evidence="6" key="1">
    <citation type="submission" date="2025-08" db="UniProtKB">
        <authorList>
            <consortium name="RefSeq"/>
        </authorList>
    </citation>
    <scope>IDENTIFICATION</scope>
    <source>
        <tissue evidence="6">Leaf</tissue>
    </source>
</reference>
<organism evidence="5 6">
    <name type="scientific">Herrania umbratica</name>
    <dbReference type="NCBI Taxonomy" id="108875"/>
    <lineage>
        <taxon>Eukaryota</taxon>
        <taxon>Viridiplantae</taxon>
        <taxon>Streptophyta</taxon>
        <taxon>Embryophyta</taxon>
        <taxon>Tracheophyta</taxon>
        <taxon>Spermatophyta</taxon>
        <taxon>Magnoliopsida</taxon>
        <taxon>eudicotyledons</taxon>
        <taxon>Gunneridae</taxon>
        <taxon>Pentapetalae</taxon>
        <taxon>rosids</taxon>
        <taxon>malvids</taxon>
        <taxon>Malvales</taxon>
        <taxon>Malvaceae</taxon>
        <taxon>Byttnerioideae</taxon>
        <taxon>Herrania</taxon>
    </lineage>
</organism>
<evidence type="ECO:0000256" key="3">
    <source>
        <dbReference type="ARBA" id="ARBA00022821"/>
    </source>
</evidence>
<dbReference type="Gene3D" id="1.10.8.430">
    <property type="entry name" value="Helical domain of apoptotic protease-activating factors"/>
    <property type="match status" value="1"/>
</dbReference>
<evidence type="ECO:0000313" key="5">
    <source>
        <dbReference type="Proteomes" id="UP000504621"/>
    </source>
</evidence>
<dbReference type="OrthoDB" id="998547at2759"/>
<dbReference type="PANTHER" id="PTHR33463:SF203">
    <property type="entry name" value="AAA+ ATPASE DOMAIN-CONTAINING PROTEIN"/>
    <property type="match status" value="1"/>
</dbReference>
<evidence type="ECO:0000256" key="2">
    <source>
        <dbReference type="ARBA" id="ARBA00022741"/>
    </source>
</evidence>
<proteinExistence type="predicted"/>
<feature type="domain" description="Disease resistance protein At4g27190-like leucine-rich repeats" evidence="4">
    <location>
        <begin position="425"/>
        <end position="524"/>
    </location>
</feature>
<keyword evidence="3" id="KW-0611">Plant defense</keyword>
<dbReference type="SUPFAM" id="SSF52058">
    <property type="entry name" value="L domain-like"/>
    <property type="match status" value="1"/>
</dbReference>
<feature type="domain" description="Disease resistance protein At4g27190-like leucine-rich repeats" evidence="4">
    <location>
        <begin position="550"/>
        <end position="652"/>
    </location>
</feature>
<protein>
    <submittedName>
        <fullName evidence="6">Probable disease resistance protein At4g27220</fullName>
    </submittedName>
</protein>
<evidence type="ECO:0000256" key="1">
    <source>
        <dbReference type="ARBA" id="ARBA00022614"/>
    </source>
</evidence>
<keyword evidence="5" id="KW-1185">Reference proteome</keyword>
<dbReference type="GeneID" id="110418874"/>
<keyword evidence="1" id="KW-0433">Leucine-rich repeat</keyword>
<evidence type="ECO:0000259" key="4">
    <source>
        <dbReference type="Pfam" id="PF23247"/>
    </source>
</evidence>
<feature type="domain" description="Disease resistance protein At4g27190-like leucine-rich repeats" evidence="4">
    <location>
        <begin position="688"/>
        <end position="754"/>
    </location>
</feature>
<dbReference type="InterPro" id="IPR027417">
    <property type="entry name" value="P-loop_NTPase"/>
</dbReference>
<dbReference type="GO" id="GO:0006952">
    <property type="term" value="P:defense response"/>
    <property type="evidence" value="ECO:0007669"/>
    <property type="project" value="UniProtKB-KW"/>
</dbReference>
<dbReference type="Proteomes" id="UP000504621">
    <property type="component" value="Unplaced"/>
</dbReference>
<keyword evidence="2" id="KW-0547">Nucleotide-binding</keyword>
<feature type="non-terminal residue" evidence="6">
    <location>
        <position position="1"/>
    </location>
</feature>
<dbReference type="InterPro" id="IPR057135">
    <property type="entry name" value="At4g27190-like_LRR"/>
</dbReference>
<dbReference type="InterPro" id="IPR050905">
    <property type="entry name" value="Plant_NBS-LRR"/>
</dbReference>
<dbReference type="PANTHER" id="PTHR33463">
    <property type="entry name" value="NB-ARC DOMAIN-CONTAINING PROTEIN-RELATED"/>
    <property type="match status" value="1"/>
</dbReference>
<name>A0A6J1AKA7_9ROSI</name>
<accession>A0A6J1AKA7</accession>
<dbReference type="SUPFAM" id="SSF52540">
    <property type="entry name" value="P-loop containing nucleoside triphosphate hydrolases"/>
    <property type="match status" value="1"/>
</dbReference>
<dbReference type="Pfam" id="PF23247">
    <property type="entry name" value="LRR_RPS2"/>
    <property type="match status" value="4"/>
</dbReference>
<evidence type="ECO:0000313" key="6">
    <source>
        <dbReference type="RefSeq" id="XP_021287373.1"/>
    </source>
</evidence>
<dbReference type="InterPro" id="IPR032675">
    <property type="entry name" value="LRR_dom_sf"/>
</dbReference>
<feature type="domain" description="Disease resistance protein At4g27190-like leucine-rich repeats" evidence="4">
    <location>
        <begin position="778"/>
        <end position="815"/>
    </location>
</feature>
<dbReference type="SUPFAM" id="SSF52047">
    <property type="entry name" value="RNI-like"/>
    <property type="match status" value="1"/>
</dbReference>
<dbReference type="GO" id="GO:0005524">
    <property type="term" value="F:ATP binding"/>
    <property type="evidence" value="ECO:0007669"/>
    <property type="project" value="UniProtKB-KW"/>
</dbReference>
<dbReference type="GO" id="GO:0043531">
    <property type="term" value="F:ADP binding"/>
    <property type="evidence" value="ECO:0007669"/>
    <property type="project" value="InterPro"/>
</dbReference>
<dbReference type="InterPro" id="IPR036388">
    <property type="entry name" value="WH-like_DNA-bd_sf"/>
</dbReference>
<dbReference type="Gene3D" id="1.10.10.10">
    <property type="entry name" value="Winged helix-like DNA-binding domain superfamily/Winged helix DNA-binding domain"/>
    <property type="match status" value="1"/>
</dbReference>